<dbReference type="CDD" id="cd03801">
    <property type="entry name" value="GT4_PimA-like"/>
    <property type="match status" value="1"/>
</dbReference>
<dbReference type="PANTHER" id="PTHR12526">
    <property type="entry name" value="GLYCOSYLTRANSFERASE"/>
    <property type="match status" value="1"/>
</dbReference>
<feature type="domain" description="Glycosyl transferase family 1" evidence="3">
    <location>
        <begin position="160"/>
        <end position="315"/>
    </location>
</feature>
<dbReference type="Pfam" id="PF00534">
    <property type="entry name" value="Glycos_transf_1"/>
    <property type="match status" value="1"/>
</dbReference>
<evidence type="ECO:0000256" key="2">
    <source>
        <dbReference type="ARBA" id="ARBA00022679"/>
    </source>
</evidence>
<keyword evidence="5" id="KW-1185">Reference proteome</keyword>
<gene>
    <name evidence="4" type="ORF">C8N46_104125</name>
</gene>
<proteinExistence type="predicted"/>
<dbReference type="GO" id="GO:0016757">
    <property type="term" value="F:glycosyltransferase activity"/>
    <property type="evidence" value="ECO:0007669"/>
    <property type="project" value="UniProtKB-KW"/>
</dbReference>
<reference evidence="4 5" key="1">
    <citation type="submission" date="2018-04" db="EMBL/GenBank/DDBJ databases">
        <title>Genomic Encyclopedia of Archaeal and Bacterial Type Strains, Phase II (KMG-II): from individual species to whole genera.</title>
        <authorList>
            <person name="Goeker M."/>
        </authorList>
    </citation>
    <scope>NUCLEOTIDE SEQUENCE [LARGE SCALE GENOMIC DNA]</scope>
    <source>
        <strain evidence="4 5">DSM 25731</strain>
    </source>
</reference>
<name>A0A2T6BZI3_9FLAO</name>
<dbReference type="SUPFAM" id="SSF53756">
    <property type="entry name" value="UDP-Glycosyltransferase/glycogen phosphorylase"/>
    <property type="match status" value="1"/>
</dbReference>
<dbReference type="Proteomes" id="UP000244090">
    <property type="component" value="Unassembled WGS sequence"/>
</dbReference>
<dbReference type="Gene3D" id="3.40.50.2000">
    <property type="entry name" value="Glycogen Phosphorylase B"/>
    <property type="match status" value="2"/>
</dbReference>
<comment type="caution">
    <text evidence="4">The sequence shown here is derived from an EMBL/GenBank/DDBJ whole genome shotgun (WGS) entry which is preliminary data.</text>
</comment>
<dbReference type="RefSeq" id="WP_108114718.1">
    <property type="nucleotide sequence ID" value="NZ_QBKT01000004.1"/>
</dbReference>
<protein>
    <submittedName>
        <fullName evidence="4">Glycosyltransferase involved in cell wall biosynthesis</fullName>
    </submittedName>
</protein>
<keyword evidence="2 4" id="KW-0808">Transferase</keyword>
<dbReference type="EMBL" id="QBKT01000004">
    <property type="protein sequence ID" value="PTX61482.1"/>
    <property type="molecule type" value="Genomic_DNA"/>
</dbReference>
<dbReference type="OrthoDB" id="139410at2"/>
<evidence type="ECO:0000313" key="4">
    <source>
        <dbReference type="EMBL" id="PTX61482.1"/>
    </source>
</evidence>
<dbReference type="AlphaFoldDB" id="A0A2T6BZI3"/>
<keyword evidence="1" id="KW-0328">Glycosyltransferase</keyword>
<evidence type="ECO:0000259" key="3">
    <source>
        <dbReference type="Pfam" id="PF00534"/>
    </source>
</evidence>
<organism evidence="4 5">
    <name type="scientific">Kordia periserrulae</name>
    <dbReference type="NCBI Taxonomy" id="701523"/>
    <lineage>
        <taxon>Bacteria</taxon>
        <taxon>Pseudomonadati</taxon>
        <taxon>Bacteroidota</taxon>
        <taxon>Flavobacteriia</taxon>
        <taxon>Flavobacteriales</taxon>
        <taxon>Flavobacteriaceae</taxon>
        <taxon>Kordia</taxon>
    </lineage>
</organism>
<dbReference type="PANTHER" id="PTHR12526:SF629">
    <property type="entry name" value="TEICHURONIC ACID BIOSYNTHESIS GLYCOSYLTRANSFERASE TUAH-RELATED"/>
    <property type="match status" value="1"/>
</dbReference>
<evidence type="ECO:0000313" key="5">
    <source>
        <dbReference type="Proteomes" id="UP000244090"/>
    </source>
</evidence>
<dbReference type="InterPro" id="IPR001296">
    <property type="entry name" value="Glyco_trans_1"/>
</dbReference>
<sequence length="334" mass="38003">MIVYVGNIISGHGKTATTIETLGKLLQKEGFDVTLTSNKKNKIIRLMHMLWTVFKHRKKLNYVLIDTYSTTNFLYAYYVSKLCIWLKLKYIPILHGGNLEARLKNSKAKSDVIFKNAHANVSPSLFLKTVFERYGYTNVTHIPNNIELSEYPFTERKSVDAKLLWVRSFAEIYNPTLAVEVLYGLKQKGIKASLCMVGPRKDASFEQTQQLAKELDVAVKFTGKLSKHEWITLSKEYDIFINTTNFDNTPVSLIEAMALGMPIVSTNVGGIPFLINHEETGILVNPNSKEEMITAIESLINSPEKAQKLSQNARKKAATFDWEVVKEQWKMLLM</sequence>
<evidence type="ECO:0000256" key="1">
    <source>
        <dbReference type="ARBA" id="ARBA00022676"/>
    </source>
</evidence>
<accession>A0A2T6BZI3</accession>